<evidence type="ECO:0000256" key="3">
    <source>
        <dbReference type="PROSITE-ProRule" id="PRU00221"/>
    </source>
</evidence>
<name>A0A8H3CBC3_9AGAM</name>
<dbReference type="Gene3D" id="2.130.10.10">
    <property type="entry name" value="YVTN repeat-like/Quinoprotein amine dehydrogenase"/>
    <property type="match status" value="3"/>
</dbReference>
<dbReference type="InterPro" id="IPR020472">
    <property type="entry name" value="WD40_PAC1"/>
</dbReference>
<dbReference type="GO" id="GO:1990234">
    <property type="term" value="C:transferase complex"/>
    <property type="evidence" value="ECO:0007669"/>
    <property type="project" value="UniProtKB-ARBA"/>
</dbReference>
<dbReference type="InterPro" id="IPR001680">
    <property type="entry name" value="WD40_rpt"/>
</dbReference>
<dbReference type="PROSITE" id="PS00678">
    <property type="entry name" value="WD_REPEATS_1"/>
    <property type="match status" value="4"/>
</dbReference>
<evidence type="ECO:0000256" key="2">
    <source>
        <dbReference type="ARBA" id="ARBA00022737"/>
    </source>
</evidence>
<dbReference type="PROSITE" id="PS50294">
    <property type="entry name" value="WD_REPEATS_REGION"/>
    <property type="match status" value="6"/>
</dbReference>
<dbReference type="SUPFAM" id="SSF56112">
    <property type="entry name" value="Protein kinase-like (PK-like)"/>
    <property type="match status" value="1"/>
</dbReference>
<feature type="domain" description="Protein kinase" evidence="4">
    <location>
        <begin position="379"/>
        <end position="637"/>
    </location>
</feature>
<organism evidence="5 6">
    <name type="scientific">Rhizoctonia solani</name>
    <dbReference type="NCBI Taxonomy" id="456999"/>
    <lineage>
        <taxon>Eukaryota</taxon>
        <taxon>Fungi</taxon>
        <taxon>Dikarya</taxon>
        <taxon>Basidiomycota</taxon>
        <taxon>Agaricomycotina</taxon>
        <taxon>Agaricomycetes</taxon>
        <taxon>Cantharellales</taxon>
        <taxon>Ceratobasidiaceae</taxon>
        <taxon>Rhizoctonia</taxon>
    </lineage>
</organism>
<dbReference type="InterPro" id="IPR036322">
    <property type="entry name" value="WD40_repeat_dom_sf"/>
</dbReference>
<dbReference type="SUPFAM" id="SSF50978">
    <property type="entry name" value="WD40 repeat-like"/>
    <property type="match status" value="1"/>
</dbReference>
<dbReference type="EMBL" id="CAJMWX010001228">
    <property type="protein sequence ID" value="CAE6475914.1"/>
    <property type="molecule type" value="Genomic_DNA"/>
</dbReference>
<dbReference type="InterPro" id="IPR000719">
    <property type="entry name" value="Prot_kinase_dom"/>
</dbReference>
<dbReference type="InterPro" id="IPR015943">
    <property type="entry name" value="WD40/YVTN_repeat-like_dom_sf"/>
</dbReference>
<dbReference type="Proteomes" id="UP000663888">
    <property type="component" value="Unassembled WGS sequence"/>
</dbReference>
<dbReference type="PROSITE" id="PS50082">
    <property type="entry name" value="WD_REPEATS_2"/>
    <property type="match status" value="7"/>
</dbReference>
<feature type="repeat" description="WD" evidence="3">
    <location>
        <begin position="72"/>
        <end position="113"/>
    </location>
</feature>
<dbReference type="AlphaFoldDB" id="A0A8H3CBC3"/>
<comment type="caution">
    <text evidence="5">The sequence shown here is derived from an EMBL/GenBank/DDBJ whole genome shotgun (WGS) entry which is preliminary data.</text>
</comment>
<dbReference type="GO" id="GO:0005524">
    <property type="term" value="F:ATP binding"/>
    <property type="evidence" value="ECO:0007669"/>
    <property type="project" value="InterPro"/>
</dbReference>
<evidence type="ECO:0000259" key="4">
    <source>
        <dbReference type="PROSITE" id="PS50011"/>
    </source>
</evidence>
<protein>
    <recommendedName>
        <fullName evidence="4">Protein kinase domain-containing protein</fullName>
    </recommendedName>
</protein>
<sequence length="637" mass="70584">MLWRPGISYSLGVALQPKPRRAGRSPIVYGGHGDSVYSVVFSPDGKSIASGSSDKTIRIWDAYSPSSIGKPLRGHTGYVCSVTYSPLGDVLASGSQDKTVRLWDVSTGRQMGRLKADDWVNSVAFSPDANIFASGSWAGTVQLWDVQKRAPASHPFGDHTDGIGSVEFSSDGTRLVSGSWDETIRVWDVEHGVTVVGPLKGHIGSIRSIALSPDGSQILSCSSDGTLRLWDARSGELIGNPYEGSTRQVNSVAFSPRDKYVASGAWDNTVRLWDVRTGSQVDKPFREHTKSVWSVAFSPSGQYVASASEDWKVIIRSIVDKIPNFADRLESFEVIEDDGNLVQPPIEQIVDRHMSTHQIFNSLISNGCIDLSSKMDTRQHTAMIVSGGGFGDIWKGQLYSGTRVAIKAWRTNTLEGCSYKTIKRAARELFCWSRMEHPNIHQLMGVIVFKDQYLGMVSEWMENGNLHEYLRKHPDADRYQLCIDVASGLEYMHSRNTVHGDIKAVCNHGVARLSDFDFAVMSDVSSLLFSESSNTRGGSIRWTAPEVLREEVPRRTTEADVYALAMTMLEIFTGDVPYPECRQDYSVLNIIGGGTLPTRPIEQLREDYKGDLMWQLLLTCWSRNSSDRPSAEQVFDS</sequence>
<keyword evidence="2" id="KW-0677">Repeat</keyword>
<evidence type="ECO:0000256" key="1">
    <source>
        <dbReference type="ARBA" id="ARBA00022574"/>
    </source>
</evidence>
<feature type="repeat" description="WD" evidence="3">
    <location>
        <begin position="156"/>
        <end position="197"/>
    </location>
</feature>
<reference evidence="5" key="1">
    <citation type="submission" date="2021-01" db="EMBL/GenBank/DDBJ databases">
        <authorList>
            <person name="Kaushik A."/>
        </authorList>
    </citation>
    <scope>NUCLEOTIDE SEQUENCE</scope>
    <source>
        <strain evidence="5">AG4-R118</strain>
    </source>
</reference>
<dbReference type="Pfam" id="PF07714">
    <property type="entry name" value="PK_Tyr_Ser-Thr"/>
    <property type="match status" value="1"/>
</dbReference>
<dbReference type="PRINTS" id="PR00320">
    <property type="entry name" value="GPROTEINBRPT"/>
</dbReference>
<dbReference type="InterPro" id="IPR011009">
    <property type="entry name" value="Kinase-like_dom_sf"/>
</dbReference>
<dbReference type="Pfam" id="PF00400">
    <property type="entry name" value="WD40"/>
    <property type="match status" value="7"/>
</dbReference>
<feature type="repeat" description="WD" evidence="3">
    <location>
        <begin position="199"/>
        <end position="240"/>
    </location>
</feature>
<dbReference type="CDD" id="cd00200">
    <property type="entry name" value="WD40"/>
    <property type="match status" value="1"/>
</dbReference>
<dbReference type="GO" id="GO:0004672">
    <property type="term" value="F:protein kinase activity"/>
    <property type="evidence" value="ECO:0007669"/>
    <property type="project" value="InterPro"/>
</dbReference>
<dbReference type="InterPro" id="IPR019775">
    <property type="entry name" value="WD40_repeat_CS"/>
</dbReference>
<dbReference type="SMART" id="SM00320">
    <property type="entry name" value="WD40"/>
    <property type="match status" value="7"/>
</dbReference>
<feature type="repeat" description="WD" evidence="3">
    <location>
        <begin position="242"/>
        <end position="283"/>
    </location>
</feature>
<dbReference type="PROSITE" id="PS50011">
    <property type="entry name" value="PROTEIN_KINASE_DOM"/>
    <property type="match status" value="1"/>
</dbReference>
<accession>A0A8H3CBC3</accession>
<dbReference type="InterPro" id="IPR001245">
    <property type="entry name" value="Ser-Thr/Tyr_kinase_cat_dom"/>
</dbReference>
<evidence type="ECO:0000313" key="6">
    <source>
        <dbReference type="Proteomes" id="UP000663888"/>
    </source>
</evidence>
<dbReference type="PANTHER" id="PTHR22847">
    <property type="entry name" value="WD40 REPEAT PROTEIN"/>
    <property type="match status" value="1"/>
</dbReference>
<proteinExistence type="predicted"/>
<keyword evidence="1 3" id="KW-0853">WD repeat</keyword>
<dbReference type="PANTHER" id="PTHR22847:SF637">
    <property type="entry name" value="WD REPEAT DOMAIN 5B"/>
    <property type="match status" value="1"/>
</dbReference>
<feature type="repeat" description="WD" evidence="3">
    <location>
        <begin position="285"/>
        <end position="315"/>
    </location>
</feature>
<evidence type="ECO:0000313" key="5">
    <source>
        <dbReference type="EMBL" id="CAE6475914.1"/>
    </source>
</evidence>
<dbReference type="Gene3D" id="1.10.510.10">
    <property type="entry name" value="Transferase(Phosphotransferase) domain 1"/>
    <property type="match status" value="1"/>
</dbReference>
<feature type="repeat" description="WD" evidence="3">
    <location>
        <begin position="120"/>
        <end position="154"/>
    </location>
</feature>
<feature type="non-terminal residue" evidence="5">
    <location>
        <position position="1"/>
    </location>
</feature>
<gene>
    <name evidence="5" type="ORF">RDB_LOCUS116100</name>
</gene>
<feature type="repeat" description="WD" evidence="3">
    <location>
        <begin position="29"/>
        <end position="70"/>
    </location>
</feature>